<evidence type="ECO:0000256" key="5">
    <source>
        <dbReference type="PIRSR" id="PIRSR601019-1"/>
    </source>
</evidence>
<dbReference type="InterPro" id="IPR011025">
    <property type="entry name" value="GproteinA_insert"/>
</dbReference>
<protein>
    <submittedName>
        <fullName evidence="7">Uncharacterized protein</fullName>
    </submittedName>
</protein>
<dbReference type="GO" id="GO:0007188">
    <property type="term" value="P:adenylate cyclase-modulating G protein-coupled receptor signaling pathway"/>
    <property type="evidence" value="ECO:0007669"/>
    <property type="project" value="TreeGrafter"/>
</dbReference>
<accession>A0AAD5TXR9</accession>
<keyword evidence="3 5" id="KW-0342">GTP-binding</keyword>
<comment type="caution">
    <text evidence="7">The sequence shown here is derived from an EMBL/GenBank/DDBJ whole genome shotgun (WGS) entry which is preliminary data.</text>
</comment>
<dbReference type="Proteomes" id="UP001211065">
    <property type="component" value="Unassembled WGS sequence"/>
</dbReference>
<dbReference type="SUPFAM" id="SSF47895">
    <property type="entry name" value="Transducin (alpha subunit), insertion domain"/>
    <property type="match status" value="1"/>
</dbReference>
<proteinExistence type="predicted"/>
<keyword evidence="1 6" id="KW-0479">Metal-binding</keyword>
<dbReference type="Pfam" id="PF00503">
    <property type="entry name" value="G-alpha"/>
    <property type="match status" value="1"/>
</dbReference>
<dbReference type="PANTHER" id="PTHR10218">
    <property type="entry name" value="GTP-BINDING PROTEIN ALPHA SUBUNIT"/>
    <property type="match status" value="1"/>
</dbReference>
<evidence type="ECO:0000256" key="6">
    <source>
        <dbReference type="PIRSR" id="PIRSR601019-2"/>
    </source>
</evidence>
<keyword evidence="4" id="KW-0807">Transducer</keyword>
<dbReference type="InterPro" id="IPR001019">
    <property type="entry name" value="Gprotein_alpha_su"/>
</dbReference>
<dbReference type="GO" id="GO:0031683">
    <property type="term" value="F:G-protein beta/gamma-subunit complex binding"/>
    <property type="evidence" value="ECO:0007669"/>
    <property type="project" value="InterPro"/>
</dbReference>
<feature type="binding site" evidence="5">
    <location>
        <begin position="180"/>
        <end position="181"/>
    </location>
    <ligand>
        <name>GTP</name>
        <dbReference type="ChEBI" id="CHEBI:37565"/>
    </ligand>
</feature>
<gene>
    <name evidence="7" type="ORF">HK099_007008</name>
</gene>
<evidence type="ECO:0000313" key="8">
    <source>
        <dbReference type="Proteomes" id="UP001211065"/>
    </source>
</evidence>
<keyword evidence="6" id="KW-0460">Magnesium</keyword>
<dbReference type="EMBL" id="JADGJW010000646">
    <property type="protein sequence ID" value="KAJ3214142.1"/>
    <property type="molecule type" value="Genomic_DNA"/>
</dbReference>
<evidence type="ECO:0000256" key="4">
    <source>
        <dbReference type="ARBA" id="ARBA00023224"/>
    </source>
</evidence>
<sequence>MTCIMHTYIEDIDVNRTELYEIDGVNLMETLIFHPNKARRRSKQIANLIKKEVSENKVSKSVRVLVLGSGDSGKSTFVRQLRISHEKLFTLEELELLKYVIHNNIFSELLILINSLPRLSLKLKPNNEFLESAAIIKNYSQHTNYHFEKKLPSEVINTFIKIWNDPDIKECFCRRCELQDSFQETMT</sequence>
<dbReference type="AlphaFoldDB" id="A0AAD5TXR9"/>
<dbReference type="SMART" id="SM00275">
    <property type="entry name" value="G_alpha"/>
    <property type="match status" value="1"/>
</dbReference>
<name>A0AAD5TXR9_9FUNG</name>
<dbReference type="GO" id="GO:0005834">
    <property type="term" value="C:heterotrimeric G-protein complex"/>
    <property type="evidence" value="ECO:0007669"/>
    <property type="project" value="TreeGrafter"/>
</dbReference>
<evidence type="ECO:0000256" key="1">
    <source>
        <dbReference type="ARBA" id="ARBA00022723"/>
    </source>
</evidence>
<keyword evidence="2 5" id="KW-0547">Nucleotide-binding</keyword>
<dbReference type="PROSITE" id="PS51882">
    <property type="entry name" value="G_ALPHA"/>
    <property type="match status" value="1"/>
</dbReference>
<dbReference type="GO" id="GO:0046872">
    <property type="term" value="F:metal ion binding"/>
    <property type="evidence" value="ECO:0007669"/>
    <property type="project" value="UniProtKB-KW"/>
</dbReference>
<dbReference type="InterPro" id="IPR027417">
    <property type="entry name" value="P-loop_NTPase"/>
</dbReference>
<reference evidence="7" key="1">
    <citation type="submission" date="2020-05" db="EMBL/GenBank/DDBJ databases">
        <title>Phylogenomic resolution of chytrid fungi.</title>
        <authorList>
            <person name="Stajich J.E."/>
            <person name="Amses K."/>
            <person name="Simmons R."/>
            <person name="Seto K."/>
            <person name="Myers J."/>
            <person name="Bonds A."/>
            <person name="Quandt C.A."/>
            <person name="Barry K."/>
            <person name="Liu P."/>
            <person name="Grigoriev I."/>
            <person name="Longcore J.E."/>
            <person name="James T.Y."/>
        </authorList>
    </citation>
    <scope>NUCLEOTIDE SEQUENCE</scope>
    <source>
        <strain evidence="7">JEL0476</strain>
    </source>
</reference>
<evidence type="ECO:0000256" key="3">
    <source>
        <dbReference type="ARBA" id="ARBA00023134"/>
    </source>
</evidence>
<dbReference type="GO" id="GO:0003924">
    <property type="term" value="F:GTPase activity"/>
    <property type="evidence" value="ECO:0007669"/>
    <property type="project" value="InterPro"/>
</dbReference>
<dbReference type="Gene3D" id="1.10.400.10">
    <property type="entry name" value="GI Alpha 1, domain 2-like"/>
    <property type="match status" value="1"/>
</dbReference>
<dbReference type="GO" id="GO:0001664">
    <property type="term" value="F:G protein-coupled receptor binding"/>
    <property type="evidence" value="ECO:0007669"/>
    <property type="project" value="TreeGrafter"/>
</dbReference>
<dbReference type="PANTHER" id="PTHR10218:SF302">
    <property type="entry name" value="GUANINE NUCLEOTIDE-BINDING PROTEIN ALPHA-5 SUBUNIT"/>
    <property type="match status" value="1"/>
</dbReference>
<dbReference type="GO" id="GO:0005525">
    <property type="term" value="F:GTP binding"/>
    <property type="evidence" value="ECO:0007669"/>
    <property type="project" value="UniProtKB-KW"/>
</dbReference>
<feature type="binding site" evidence="6">
    <location>
        <position position="75"/>
    </location>
    <ligand>
        <name>Mg(2+)</name>
        <dbReference type="ChEBI" id="CHEBI:18420"/>
    </ligand>
</feature>
<evidence type="ECO:0000313" key="7">
    <source>
        <dbReference type="EMBL" id="KAJ3214142.1"/>
    </source>
</evidence>
<dbReference type="Gene3D" id="3.40.50.300">
    <property type="entry name" value="P-loop containing nucleotide triphosphate hydrolases"/>
    <property type="match status" value="1"/>
</dbReference>
<organism evidence="7 8">
    <name type="scientific">Clydaea vesicula</name>
    <dbReference type="NCBI Taxonomy" id="447962"/>
    <lineage>
        <taxon>Eukaryota</taxon>
        <taxon>Fungi</taxon>
        <taxon>Fungi incertae sedis</taxon>
        <taxon>Chytridiomycota</taxon>
        <taxon>Chytridiomycota incertae sedis</taxon>
        <taxon>Chytridiomycetes</taxon>
        <taxon>Lobulomycetales</taxon>
        <taxon>Lobulomycetaceae</taxon>
        <taxon>Clydaea</taxon>
    </lineage>
</organism>
<dbReference type="SUPFAM" id="SSF52540">
    <property type="entry name" value="P-loop containing nucleoside triphosphate hydrolases"/>
    <property type="match status" value="1"/>
</dbReference>
<dbReference type="GO" id="GO:0005737">
    <property type="term" value="C:cytoplasm"/>
    <property type="evidence" value="ECO:0007669"/>
    <property type="project" value="TreeGrafter"/>
</dbReference>
<keyword evidence="8" id="KW-1185">Reference proteome</keyword>
<evidence type="ECO:0000256" key="2">
    <source>
        <dbReference type="ARBA" id="ARBA00022741"/>
    </source>
</evidence>